<dbReference type="Pfam" id="PF08352">
    <property type="entry name" value="oligo_HPY"/>
    <property type="match status" value="1"/>
</dbReference>
<dbReference type="InterPro" id="IPR013563">
    <property type="entry name" value="Oligopep_ABC_C"/>
</dbReference>
<keyword evidence="2" id="KW-0813">Transport</keyword>
<protein>
    <submittedName>
        <fullName evidence="6">ABC transporter ATP-binding protein</fullName>
    </submittedName>
</protein>
<evidence type="ECO:0000313" key="7">
    <source>
        <dbReference type="Proteomes" id="UP001589836"/>
    </source>
</evidence>
<dbReference type="EMBL" id="JBHLTP010000013">
    <property type="protein sequence ID" value="MFC0525336.1"/>
    <property type="molecule type" value="Genomic_DNA"/>
</dbReference>
<dbReference type="Gene3D" id="3.40.50.300">
    <property type="entry name" value="P-loop containing nucleotide triphosphate hydrolases"/>
    <property type="match status" value="1"/>
</dbReference>
<dbReference type="RefSeq" id="WP_377350484.1">
    <property type="nucleotide sequence ID" value="NZ_JBHLTP010000013.1"/>
</dbReference>
<dbReference type="InterPro" id="IPR017871">
    <property type="entry name" value="ABC_transporter-like_CS"/>
</dbReference>
<dbReference type="GO" id="GO:0005524">
    <property type="term" value="F:ATP binding"/>
    <property type="evidence" value="ECO:0007669"/>
    <property type="project" value="UniProtKB-KW"/>
</dbReference>
<evidence type="ECO:0000256" key="4">
    <source>
        <dbReference type="ARBA" id="ARBA00022840"/>
    </source>
</evidence>
<evidence type="ECO:0000256" key="2">
    <source>
        <dbReference type="ARBA" id="ARBA00022448"/>
    </source>
</evidence>
<dbReference type="Proteomes" id="UP001589836">
    <property type="component" value="Unassembled WGS sequence"/>
</dbReference>
<reference evidence="6 7" key="1">
    <citation type="submission" date="2024-09" db="EMBL/GenBank/DDBJ databases">
        <authorList>
            <person name="Sun Q."/>
            <person name="Mori K."/>
        </authorList>
    </citation>
    <scope>NUCLEOTIDE SEQUENCE [LARGE SCALE GENOMIC DNA]</scope>
    <source>
        <strain evidence="6 7">NCAIM B.02529</strain>
    </source>
</reference>
<comment type="similarity">
    <text evidence="1">Belongs to the ABC transporter superfamily.</text>
</comment>
<dbReference type="SMART" id="SM00382">
    <property type="entry name" value="AAA"/>
    <property type="match status" value="1"/>
</dbReference>
<evidence type="ECO:0000313" key="6">
    <source>
        <dbReference type="EMBL" id="MFC0525336.1"/>
    </source>
</evidence>
<comment type="caution">
    <text evidence="6">The sequence shown here is derived from an EMBL/GenBank/DDBJ whole genome shotgun (WGS) entry which is preliminary data.</text>
</comment>
<keyword evidence="4 6" id="KW-0067">ATP-binding</keyword>
<dbReference type="InterPro" id="IPR027417">
    <property type="entry name" value="P-loop_NTPase"/>
</dbReference>
<dbReference type="SUPFAM" id="SSF52540">
    <property type="entry name" value="P-loop containing nucleoside triphosphate hydrolases"/>
    <property type="match status" value="1"/>
</dbReference>
<dbReference type="PANTHER" id="PTHR43776">
    <property type="entry name" value="TRANSPORT ATP-BINDING PROTEIN"/>
    <property type="match status" value="1"/>
</dbReference>
<dbReference type="NCBIfam" id="TIGR01727">
    <property type="entry name" value="oligo_HPY"/>
    <property type="match status" value="1"/>
</dbReference>
<name>A0ABV6LSE9_9BACI</name>
<gene>
    <name evidence="6" type="ORF">ACFFGV_17270</name>
</gene>
<dbReference type="InterPro" id="IPR050319">
    <property type="entry name" value="ABC_transp_ATP-bind"/>
</dbReference>
<feature type="domain" description="ABC transporter" evidence="5">
    <location>
        <begin position="7"/>
        <end position="252"/>
    </location>
</feature>
<dbReference type="CDD" id="cd03257">
    <property type="entry name" value="ABC_NikE_OppD_transporters"/>
    <property type="match status" value="1"/>
</dbReference>
<dbReference type="PROSITE" id="PS00211">
    <property type="entry name" value="ABC_TRANSPORTER_1"/>
    <property type="match status" value="1"/>
</dbReference>
<dbReference type="InterPro" id="IPR003439">
    <property type="entry name" value="ABC_transporter-like_ATP-bd"/>
</dbReference>
<keyword evidence="7" id="KW-1185">Reference proteome</keyword>
<dbReference type="InterPro" id="IPR003593">
    <property type="entry name" value="AAA+_ATPase"/>
</dbReference>
<proteinExistence type="inferred from homology"/>
<dbReference type="PROSITE" id="PS50893">
    <property type="entry name" value="ABC_TRANSPORTER_2"/>
    <property type="match status" value="1"/>
</dbReference>
<evidence type="ECO:0000256" key="1">
    <source>
        <dbReference type="ARBA" id="ARBA00005417"/>
    </source>
</evidence>
<accession>A0ABV6LSE9</accession>
<sequence>MKQEVTLKVDRLKKYFPVGKGLELKAVDDVSFDIYKGETFGLVGESGCGKSTTGRTIMGLYDATDGEVLYNGENIHTMKEREQFRLKRNMQMIFQDPYASLNPRSTVKEIISEPMEVHKLYATEAEKLDRVYELLEEVGLNRDHANRYPHEFSGGQRQRIGIARALALDPEIIIADEPISALDVSVQAQVVNLLQQLQEEKGLTYLFIAHDLSMVQHISDRIGVMYLGHMVELTDSEELYNNPLHPYTRALLSAIPIPDPDVEDEREQIVIEGEIPSPIHPPSGCVFRTRCPMAMDACAKHTPVWQEIGTGHYVACHLYNDEIGDADEKPSTSGVKVNIR</sequence>
<evidence type="ECO:0000256" key="3">
    <source>
        <dbReference type="ARBA" id="ARBA00022741"/>
    </source>
</evidence>
<evidence type="ECO:0000259" key="5">
    <source>
        <dbReference type="PROSITE" id="PS50893"/>
    </source>
</evidence>
<organism evidence="6 7">
    <name type="scientific">Pontibacillus salicampi</name>
    <dbReference type="NCBI Taxonomy" id="1449801"/>
    <lineage>
        <taxon>Bacteria</taxon>
        <taxon>Bacillati</taxon>
        <taxon>Bacillota</taxon>
        <taxon>Bacilli</taxon>
        <taxon>Bacillales</taxon>
        <taxon>Bacillaceae</taxon>
        <taxon>Pontibacillus</taxon>
    </lineage>
</organism>
<dbReference type="Pfam" id="PF00005">
    <property type="entry name" value="ABC_tran"/>
    <property type="match status" value="1"/>
</dbReference>
<dbReference type="PANTHER" id="PTHR43776:SF7">
    <property type="entry name" value="D,D-DIPEPTIDE TRANSPORT ATP-BINDING PROTEIN DDPF-RELATED"/>
    <property type="match status" value="1"/>
</dbReference>
<keyword evidence="3" id="KW-0547">Nucleotide-binding</keyword>